<dbReference type="Pfam" id="PF00072">
    <property type="entry name" value="Response_reg"/>
    <property type="match status" value="1"/>
</dbReference>
<dbReference type="SMART" id="SM00448">
    <property type="entry name" value="REC"/>
    <property type="match status" value="1"/>
</dbReference>
<feature type="modified residue" description="4-aspartylphosphate" evidence="2">
    <location>
        <position position="63"/>
    </location>
</feature>
<feature type="domain" description="Response regulatory" evidence="3">
    <location>
        <begin position="14"/>
        <end position="128"/>
    </location>
</feature>
<dbReference type="CDD" id="cd00156">
    <property type="entry name" value="REC"/>
    <property type="match status" value="1"/>
</dbReference>
<proteinExistence type="predicted"/>
<gene>
    <name evidence="4" type="ORF">SAMN04488524_4672</name>
</gene>
<dbReference type="InterPro" id="IPR011006">
    <property type="entry name" value="CheY-like_superfamily"/>
</dbReference>
<keyword evidence="1 2" id="KW-0597">Phosphoprotein</keyword>
<dbReference type="GO" id="GO:0000160">
    <property type="term" value="P:phosphorelay signal transduction system"/>
    <property type="evidence" value="ECO:0007669"/>
    <property type="project" value="InterPro"/>
</dbReference>
<dbReference type="PROSITE" id="PS50110">
    <property type="entry name" value="RESPONSE_REGULATORY"/>
    <property type="match status" value="1"/>
</dbReference>
<evidence type="ECO:0000313" key="4">
    <source>
        <dbReference type="EMBL" id="SMD07073.1"/>
    </source>
</evidence>
<dbReference type="Proteomes" id="UP000192756">
    <property type="component" value="Unassembled WGS sequence"/>
</dbReference>
<keyword evidence="5" id="KW-1185">Reference proteome</keyword>
<sequence length="138" mass="15821">MIAEKKTNKFRLSRILAVEDDKDLAEIIQEVFDQSGYQSLILRRSEDIIDQMFDFKPDLVLLDYLLPGINGGELCGQIKRHQAFSKIPVIIYSAYPKVLTSLGDYGCDLFLPKPFDLDELAKHIETLLLKKEHSTLLH</sequence>
<evidence type="ECO:0000256" key="1">
    <source>
        <dbReference type="ARBA" id="ARBA00022553"/>
    </source>
</evidence>
<dbReference type="Gene3D" id="3.40.50.2300">
    <property type="match status" value="1"/>
</dbReference>
<evidence type="ECO:0000313" key="5">
    <source>
        <dbReference type="Proteomes" id="UP000192756"/>
    </source>
</evidence>
<dbReference type="OrthoDB" id="795853at2"/>
<evidence type="ECO:0000256" key="2">
    <source>
        <dbReference type="PROSITE-ProRule" id="PRU00169"/>
    </source>
</evidence>
<evidence type="ECO:0000259" key="3">
    <source>
        <dbReference type="PROSITE" id="PS50110"/>
    </source>
</evidence>
<name>A0A1W2EBE9_9SPHI</name>
<dbReference type="AlphaFoldDB" id="A0A1W2EBE9"/>
<dbReference type="STRING" id="151894.SAMN04488524_4672"/>
<organism evidence="4 5">
    <name type="scientific">Pedobacter africanus</name>
    <dbReference type="NCBI Taxonomy" id="151894"/>
    <lineage>
        <taxon>Bacteria</taxon>
        <taxon>Pseudomonadati</taxon>
        <taxon>Bacteroidota</taxon>
        <taxon>Sphingobacteriia</taxon>
        <taxon>Sphingobacteriales</taxon>
        <taxon>Sphingobacteriaceae</taxon>
        <taxon>Pedobacter</taxon>
    </lineage>
</organism>
<dbReference type="RefSeq" id="WP_084241446.1">
    <property type="nucleotide sequence ID" value="NZ_FWXT01000005.1"/>
</dbReference>
<dbReference type="EMBL" id="FWXT01000005">
    <property type="protein sequence ID" value="SMD07073.1"/>
    <property type="molecule type" value="Genomic_DNA"/>
</dbReference>
<dbReference type="PANTHER" id="PTHR44591:SF3">
    <property type="entry name" value="RESPONSE REGULATORY DOMAIN-CONTAINING PROTEIN"/>
    <property type="match status" value="1"/>
</dbReference>
<dbReference type="InterPro" id="IPR001789">
    <property type="entry name" value="Sig_transdc_resp-reg_receiver"/>
</dbReference>
<dbReference type="PANTHER" id="PTHR44591">
    <property type="entry name" value="STRESS RESPONSE REGULATOR PROTEIN 1"/>
    <property type="match status" value="1"/>
</dbReference>
<protein>
    <submittedName>
        <fullName evidence="4">Response regulator receiver domain-containing protein</fullName>
    </submittedName>
</protein>
<accession>A0A1W2EBE9</accession>
<dbReference type="SUPFAM" id="SSF52172">
    <property type="entry name" value="CheY-like"/>
    <property type="match status" value="1"/>
</dbReference>
<dbReference type="InterPro" id="IPR050595">
    <property type="entry name" value="Bact_response_regulator"/>
</dbReference>
<reference evidence="5" key="1">
    <citation type="submission" date="2017-04" db="EMBL/GenBank/DDBJ databases">
        <authorList>
            <person name="Varghese N."/>
            <person name="Submissions S."/>
        </authorList>
    </citation>
    <scope>NUCLEOTIDE SEQUENCE [LARGE SCALE GENOMIC DNA]</scope>
    <source>
        <strain evidence="5">DSM 12126</strain>
    </source>
</reference>